<evidence type="ECO:0000313" key="5">
    <source>
        <dbReference type="Proteomes" id="UP000242638"/>
    </source>
</evidence>
<dbReference type="Gene3D" id="3.40.50.300">
    <property type="entry name" value="P-loop containing nucleotide triphosphate hydrolases"/>
    <property type="match status" value="1"/>
</dbReference>
<dbReference type="AlphaFoldDB" id="A0A3P9PHT5"/>
<dbReference type="Proteomes" id="UP000242638">
    <property type="component" value="Unassembled WGS sequence"/>
</dbReference>
<dbReference type="SUPFAM" id="SSF52540">
    <property type="entry name" value="P-loop containing nucleoside triphosphate hydrolases"/>
    <property type="match status" value="1"/>
</dbReference>
<dbReference type="GO" id="GO:0005525">
    <property type="term" value="F:GTP binding"/>
    <property type="evidence" value="ECO:0007669"/>
    <property type="project" value="InterPro"/>
</dbReference>
<organism evidence="4 5">
    <name type="scientific">Poecilia reticulata</name>
    <name type="common">Guppy</name>
    <name type="synonym">Acanthophacelus reticulatus</name>
    <dbReference type="NCBI Taxonomy" id="8081"/>
    <lineage>
        <taxon>Eukaryota</taxon>
        <taxon>Metazoa</taxon>
        <taxon>Chordata</taxon>
        <taxon>Craniata</taxon>
        <taxon>Vertebrata</taxon>
        <taxon>Euteleostomi</taxon>
        <taxon>Actinopterygii</taxon>
        <taxon>Neopterygii</taxon>
        <taxon>Teleostei</taxon>
        <taxon>Neoteleostei</taxon>
        <taxon>Acanthomorphata</taxon>
        <taxon>Ovalentaria</taxon>
        <taxon>Atherinomorphae</taxon>
        <taxon>Cyprinodontiformes</taxon>
        <taxon>Poeciliidae</taxon>
        <taxon>Poeciliinae</taxon>
        <taxon>Poecilia</taxon>
    </lineage>
</organism>
<keyword evidence="2" id="KW-0547">Nucleotide-binding</keyword>
<dbReference type="Bgee" id="ENSPREG00000014448">
    <property type="expression patterns" value="Expressed in caudal fin and 1 other cell type or tissue"/>
</dbReference>
<evidence type="ECO:0000259" key="3">
    <source>
        <dbReference type="Pfam" id="PF04548"/>
    </source>
</evidence>
<dbReference type="InterPro" id="IPR027417">
    <property type="entry name" value="P-loop_NTPase"/>
</dbReference>
<accession>A0A3P9PHT5</accession>
<evidence type="ECO:0000256" key="1">
    <source>
        <dbReference type="ARBA" id="ARBA00008535"/>
    </source>
</evidence>
<reference evidence="4" key="3">
    <citation type="submission" date="2025-09" db="UniProtKB">
        <authorList>
            <consortium name="Ensembl"/>
        </authorList>
    </citation>
    <scope>IDENTIFICATION</scope>
    <source>
        <strain evidence="4">Guanapo</strain>
    </source>
</reference>
<reference evidence="5" key="1">
    <citation type="submission" date="2013-11" db="EMBL/GenBank/DDBJ databases">
        <title>The genomic landscape of the Guanapo guppy.</title>
        <authorList>
            <person name="Kuenstner A."/>
            <person name="Dreyer C."/>
        </authorList>
    </citation>
    <scope>NUCLEOTIDE SEQUENCE</scope>
    <source>
        <strain evidence="5">Guanapo</strain>
    </source>
</reference>
<dbReference type="Pfam" id="PF04548">
    <property type="entry name" value="AIG1"/>
    <property type="match status" value="1"/>
</dbReference>
<protein>
    <recommendedName>
        <fullName evidence="3">AIG1-type G domain-containing protein</fullName>
    </recommendedName>
</protein>
<evidence type="ECO:0000256" key="2">
    <source>
        <dbReference type="ARBA" id="ARBA00022741"/>
    </source>
</evidence>
<comment type="similarity">
    <text evidence="1">Belongs to the TRAFAC class TrmE-Era-EngA-EngB-Septin-like GTPase superfamily. AIG1/Toc34/Toc159-like paraseptin GTPase family. IAN subfamily.</text>
</comment>
<reference evidence="4" key="2">
    <citation type="submission" date="2025-08" db="UniProtKB">
        <authorList>
            <consortium name="Ensembl"/>
        </authorList>
    </citation>
    <scope>IDENTIFICATION</scope>
    <source>
        <strain evidence="4">Guanapo</strain>
    </source>
</reference>
<evidence type="ECO:0000313" key="4">
    <source>
        <dbReference type="Ensembl" id="ENSPREP00000021350.1"/>
    </source>
</evidence>
<name>A0A3P9PHT5_POERE</name>
<feature type="domain" description="AIG1-type G" evidence="3">
    <location>
        <begin position="34"/>
        <end position="61"/>
    </location>
</feature>
<keyword evidence="5" id="KW-1185">Reference proteome</keyword>
<sequence>MSNLFPTTLRRKHMFKNHDLSEEHKNQTKKFSGLRLVLVGWAGVGKSSSGNTILGRNAFRTSPPFGKPP</sequence>
<dbReference type="Ensembl" id="ENSPRET00000021575.1">
    <property type="protein sequence ID" value="ENSPREP00000021350.1"/>
    <property type="gene ID" value="ENSPREG00000014448.1"/>
</dbReference>
<proteinExistence type="inferred from homology"/>
<dbReference type="InterPro" id="IPR006703">
    <property type="entry name" value="G_AIG1"/>
</dbReference>